<dbReference type="Pfam" id="PF16323">
    <property type="entry name" value="DUF4959"/>
    <property type="match status" value="1"/>
</dbReference>
<protein>
    <submittedName>
        <fullName evidence="4">DUF4959 domain-containing protein</fullName>
    </submittedName>
</protein>
<organism evidence="4 5">
    <name type="scientific">Membranihabitans marinus</name>
    <dbReference type="NCBI Taxonomy" id="1227546"/>
    <lineage>
        <taxon>Bacteria</taxon>
        <taxon>Pseudomonadati</taxon>
        <taxon>Bacteroidota</taxon>
        <taxon>Saprospiria</taxon>
        <taxon>Saprospirales</taxon>
        <taxon>Saprospiraceae</taxon>
        <taxon>Membranihabitans</taxon>
    </lineage>
</organism>
<dbReference type="Proteomes" id="UP000753961">
    <property type="component" value="Unassembled WGS sequence"/>
</dbReference>
<dbReference type="InterPro" id="IPR032527">
    <property type="entry name" value="DUF4959"/>
</dbReference>
<proteinExistence type="predicted"/>
<evidence type="ECO:0000259" key="2">
    <source>
        <dbReference type="Pfam" id="PF16391"/>
    </source>
</evidence>
<name>A0A953HRF5_9BACT</name>
<reference evidence="4" key="1">
    <citation type="submission" date="2021-06" db="EMBL/GenBank/DDBJ databases">
        <title>44 bacteria genomes isolated from Dapeng, Shenzhen.</title>
        <authorList>
            <person name="Zheng W."/>
            <person name="Yu S."/>
            <person name="Huang Y."/>
        </authorList>
    </citation>
    <scope>NUCLEOTIDE SEQUENCE</scope>
    <source>
        <strain evidence="4">DP5N28-2</strain>
    </source>
</reference>
<evidence type="ECO:0000259" key="1">
    <source>
        <dbReference type="Pfam" id="PF16323"/>
    </source>
</evidence>
<comment type="caution">
    <text evidence="4">The sequence shown here is derived from an EMBL/GenBank/DDBJ whole genome shotgun (WGS) entry which is preliminary data.</text>
</comment>
<dbReference type="PROSITE" id="PS51257">
    <property type="entry name" value="PROKAR_LIPOPROTEIN"/>
    <property type="match status" value="1"/>
</dbReference>
<dbReference type="InterPro" id="IPR008979">
    <property type="entry name" value="Galactose-bd-like_sf"/>
</dbReference>
<evidence type="ECO:0000313" key="5">
    <source>
        <dbReference type="Proteomes" id="UP000753961"/>
    </source>
</evidence>
<feature type="domain" description="DUF4959" evidence="1">
    <location>
        <begin position="17"/>
        <end position="120"/>
    </location>
</feature>
<dbReference type="Pfam" id="PF17166">
    <property type="entry name" value="DUF5126"/>
    <property type="match status" value="1"/>
</dbReference>
<evidence type="ECO:0000259" key="3">
    <source>
        <dbReference type="Pfam" id="PF17166"/>
    </source>
</evidence>
<dbReference type="InterPro" id="IPR033431">
    <property type="entry name" value="DUF5126"/>
</dbReference>
<keyword evidence="5" id="KW-1185">Reference proteome</keyword>
<dbReference type="RefSeq" id="WP_222578445.1">
    <property type="nucleotide sequence ID" value="NZ_JAHVHU010000002.1"/>
</dbReference>
<dbReference type="EMBL" id="JAHVHU010000002">
    <property type="protein sequence ID" value="MBY5956931.1"/>
    <property type="molecule type" value="Genomic_DNA"/>
</dbReference>
<dbReference type="Gene3D" id="2.60.120.260">
    <property type="entry name" value="Galactose-binding domain-like"/>
    <property type="match status" value="1"/>
</dbReference>
<dbReference type="InterPro" id="IPR032164">
    <property type="entry name" value="DUF5000"/>
</dbReference>
<sequence length="391" mass="43943">MKLFIYSSIFCLTVLASCEMEERGQYPIDNHPPGQVSDVQVENLPGGAIIQYSIPEDEDLLYVKAVYDRKDGEIVEQKASAYANSLKIEGVGKSREIEVQLISGDRSQNESEPVKVIAKPTDAPIFNILDSIQITSDFGGIRLSWKNDTEADIVITVSTIDELGEWADVESFYTKIKNGSGAVRGFESQERLFGITVRDRWGNVTDTLKNSYTPLYEERIDPEAGFRRWNPPGIDYSHYADAYSIEKLWDNNPSTFYLVRAPGIPYSLTFDMGQTVKFSRIKQYQRLHTPTYAYTGQNVESFELWGAESDQGLNEDLSSGWVKLGAFSIDKPSGLPLGELTDEDISVAQSGHDFNIDPDAPAVRYIRYVITKNWSSSNINSIAELQFWGSR</sequence>
<feature type="domain" description="DUF5126" evidence="3">
    <location>
        <begin position="123"/>
        <end position="221"/>
    </location>
</feature>
<feature type="domain" description="DUF5000" evidence="2">
    <location>
        <begin position="261"/>
        <end position="389"/>
    </location>
</feature>
<gene>
    <name evidence="4" type="ORF">KUV50_02210</name>
</gene>
<dbReference type="Pfam" id="PF16391">
    <property type="entry name" value="DUF5000"/>
    <property type="match status" value="1"/>
</dbReference>
<dbReference type="SUPFAM" id="SSF49785">
    <property type="entry name" value="Galactose-binding domain-like"/>
    <property type="match status" value="1"/>
</dbReference>
<dbReference type="AlphaFoldDB" id="A0A953HRF5"/>
<accession>A0A953HRF5</accession>
<evidence type="ECO:0000313" key="4">
    <source>
        <dbReference type="EMBL" id="MBY5956931.1"/>
    </source>
</evidence>